<dbReference type="PANTHER" id="PTHR43316">
    <property type="entry name" value="HYDROLASE, HALOACID DELAHOGENASE-RELATED"/>
    <property type="match status" value="1"/>
</dbReference>
<dbReference type="CDD" id="cd02588">
    <property type="entry name" value="HAD_L2-DEX"/>
    <property type="match status" value="1"/>
</dbReference>
<dbReference type="InterPro" id="IPR051540">
    <property type="entry name" value="S-2-haloacid_dehalogenase"/>
</dbReference>
<dbReference type="InterPro" id="IPR023214">
    <property type="entry name" value="HAD_sf"/>
</dbReference>
<dbReference type="SFLD" id="SFLDS00003">
    <property type="entry name" value="Haloacid_Dehalogenase"/>
    <property type="match status" value="1"/>
</dbReference>
<evidence type="ECO:0000313" key="4">
    <source>
        <dbReference type="EMBL" id="MDO6578176.1"/>
    </source>
</evidence>
<dbReference type="Pfam" id="PF00702">
    <property type="entry name" value="Hydrolase"/>
    <property type="match status" value="1"/>
</dbReference>
<dbReference type="NCBIfam" id="TIGR01428">
    <property type="entry name" value="HAD_type_II"/>
    <property type="match status" value="1"/>
</dbReference>
<dbReference type="AlphaFoldDB" id="A0AAW7Z659"/>
<reference evidence="4" key="1">
    <citation type="submission" date="2023-07" db="EMBL/GenBank/DDBJ databases">
        <title>Genome content predicts the carbon catabolic preferences of heterotrophic bacteria.</title>
        <authorList>
            <person name="Gralka M."/>
        </authorList>
    </citation>
    <scope>NUCLEOTIDE SEQUENCE</scope>
    <source>
        <strain evidence="4">F2M12</strain>
    </source>
</reference>
<evidence type="ECO:0000313" key="5">
    <source>
        <dbReference type="Proteomes" id="UP001170717"/>
    </source>
</evidence>
<dbReference type="Gene3D" id="3.40.50.1000">
    <property type="entry name" value="HAD superfamily/HAD-like"/>
    <property type="match status" value="1"/>
</dbReference>
<dbReference type="InterPro" id="IPR006328">
    <property type="entry name" value="2-HAD"/>
</dbReference>
<sequence>MTAPKALFFDINETLLDMAEMKHGLAPLLGGNEDLVDLWFANLLHHSLVDIASNQFNDFINIGAAALVMVSHSKGFTVSEDEALNAIKSHITKLPAHDDVKPTLAKLQSFNVPLVALSNSSIEGLKAQLEFAGIKEYFSHVLSTEQIKTYKPYPDVYRWACKEVGVEPKDAMMVAAHGWDVSGAKAIGMQTTFVSRPGKMMYPLGLKPNLNVESLTGLEQEMKKGA</sequence>
<proteinExistence type="inferred from homology"/>
<dbReference type="SUPFAM" id="SSF56784">
    <property type="entry name" value="HAD-like"/>
    <property type="match status" value="1"/>
</dbReference>
<dbReference type="InterPro" id="IPR006439">
    <property type="entry name" value="HAD-SF_hydro_IA"/>
</dbReference>
<evidence type="ECO:0000256" key="3">
    <source>
        <dbReference type="RuleBase" id="RU368077"/>
    </source>
</evidence>
<evidence type="ECO:0000256" key="1">
    <source>
        <dbReference type="ARBA" id="ARBA00008106"/>
    </source>
</evidence>
<dbReference type="GO" id="GO:0018784">
    <property type="term" value="F:(S)-2-haloacid dehalogenase activity"/>
    <property type="evidence" value="ECO:0007669"/>
    <property type="project" value="UniProtKB-UniRule"/>
</dbReference>
<dbReference type="Proteomes" id="UP001170717">
    <property type="component" value="Unassembled WGS sequence"/>
</dbReference>
<comment type="similarity">
    <text evidence="1 3">Belongs to the HAD-like hydrolase superfamily. S-2-haloalkanoic acid dehalogenase family.</text>
</comment>
<dbReference type="PANTHER" id="PTHR43316:SF3">
    <property type="entry name" value="HALOACID DEHALOGENASE, TYPE II (AFU_ORTHOLOGUE AFUA_2G07750)-RELATED"/>
    <property type="match status" value="1"/>
</dbReference>
<dbReference type="EMBL" id="JAUOQI010000007">
    <property type="protein sequence ID" value="MDO6578176.1"/>
    <property type="molecule type" value="Genomic_DNA"/>
</dbReference>
<comment type="catalytic activity">
    <reaction evidence="3">
        <text>an (S)-2-haloacid + H2O = a (2R)-2-hydroxycarboxylate + a halide anion + H(+)</text>
        <dbReference type="Rhea" id="RHEA:11192"/>
        <dbReference type="ChEBI" id="CHEBI:15377"/>
        <dbReference type="ChEBI" id="CHEBI:15378"/>
        <dbReference type="ChEBI" id="CHEBI:16042"/>
        <dbReference type="ChEBI" id="CHEBI:58314"/>
        <dbReference type="ChEBI" id="CHEBI:137405"/>
        <dbReference type="EC" id="3.8.1.2"/>
    </reaction>
</comment>
<dbReference type="Gene3D" id="1.10.150.240">
    <property type="entry name" value="Putative phosphatase, domain 2"/>
    <property type="match status" value="1"/>
</dbReference>
<dbReference type="PRINTS" id="PR00413">
    <property type="entry name" value="HADHALOGNASE"/>
</dbReference>
<keyword evidence="2 3" id="KW-0378">Hydrolase</keyword>
<organism evidence="4 5">
    <name type="scientific">Alteromonas stellipolaris</name>
    <dbReference type="NCBI Taxonomy" id="233316"/>
    <lineage>
        <taxon>Bacteria</taxon>
        <taxon>Pseudomonadati</taxon>
        <taxon>Pseudomonadota</taxon>
        <taxon>Gammaproteobacteria</taxon>
        <taxon>Alteromonadales</taxon>
        <taxon>Alteromonadaceae</taxon>
        <taxon>Alteromonas/Salinimonas group</taxon>
        <taxon>Alteromonas</taxon>
    </lineage>
</organism>
<gene>
    <name evidence="4" type="ORF">Q4527_12275</name>
</gene>
<protein>
    <recommendedName>
        <fullName evidence="3">(S)-2-haloacid dehalogenase</fullName>
        <ecNumber evidence="3">3.8.1.2</ecNumber>
    </recommendedName>
    <alternativeName>
        <fullName evidence="3">2-haloalkanoic acid dehalogenase</fullName>
    </alternativeName>
    <alternativeName>
        <fullName evidence="3">Halocarboxylic acid halidohydrolase</fullName>
    </alternativeName>
    <alternativeName>
        <fullName evidence="3">L-2-haloacid dehalogenase</fullName>
    </alternativeName>
</protein>
<dbReference type="EC" id="3.8.1.2" evidence="3"/>
<dbReference type="InterPro" id="IPR023198">
    <property type="entry name" value="PGP-like_dom2"/>
</dbReference>
<evidence type="ECO:0000256" key="2">
    <source>
        <dbReference type="ARBA" id="ARBA00022801"/>
    </source>
</evidence>
<name>A0AAW7Z659_9ALTE</name>
<comment type="caution">
    <text evidence="4">The sequence shown here is derived from an EMBL/GenBank/DDBJ whole genome shotgun (WGS) entry which is preliminary data.</text>
</comment>
<comment type="function">
    <text evidence="3">Catalyzes the hydrolytic dehalogenation of small (S)-2-haloalkanoic acids to yield the corresponding (R)-2-hydroxyalkanoic acids.</text>
</comment>
<dbReference type="InterPro" id="IPR036412">
    <property type="entry name" value="HAD-like_sf"/>
</dbReference>
<dbReference type="SFLD" id="SFLDG01129">
    <property type="entry name" value="C1.5:_HAD__Beta-PGM__Phosphata"/>
    <property type="match status" value="1"/>
</dbReference>
<dbReference type="NCBIfam" id="TIGR01493">
    <property type="entry name" value="HAD-SF-IA-v2"/>
    <property type="match status" value="1"/>
</dbReference>
<dbReference type="RefSeq" id="WP_303538500.1">
    <property type="nucleotide sequence ID" value="NZ_JAUOQI010000007.1"/>
</dbReference>
<accession>A0AAW7Z659</accession>